<keyword evidence="1" id="KW-0472">Membrane</keyword>
<protein>
    <submittedName>
        <fullName evidence="2">Uncharacterized protein</fullName>
    </submittedName>
</protein>
<comment type="caution">
    <text evidence="2">The sequence shown here is derived from an EMBL/GenBank/DDBJ whole genome shotgun (WGS) entry which is preliminary data.</text>
</comment>
<gene>
    <name evidence="2" type="ORF">LY90DRAFT_663037</name>
</gene>
<dbReference type="EMBL" id="MCOG01000001">
    <property type="protein sequence ID" value="ORY87326.1"/>
    <property type="molecule type" value="Genomic_DNA"/>
</dbReference>
<dbReference type="AlphaFoldDB" id="A0A1Y2FVV6"/>
<feature type="transmembrane region" description="Helical" evidence="1">
    <location>
        <begin position="46"/>
        <end position="66"/>
    </location>
</feature>
<accession>A0A1Y2FVV6</accession>
<feature type="transmembrane region" description="Helical" evidence="1">
    <location>
        <begin position="78"/>
        <end position="101"/>
    </location>
</feature>
<organism evidence="2 3">
    <name type="scientific">Neocallimastix californiae</name>
    <dbReference type="NCBI Taxonomy" id="1754190"/>
    <lineage>
        <taxon>Eukaryota</taxon>
        <taxon>Fungi</taxon>
        <taxon>Fungi incertae sedis</taxon>
        <taxon>Chytridiomycota</taxon>
        <taxon>Chytridiomycota incertae sedis</taxon>
        <taxon>Neocallimastigomycetes</taxon>
        <taxon>Neocallimastigales</taxon>
        <taxon>Neocallimastigaceae</taxon>
        <taxon>Neocallimastix</taxon>
    </lineage>
</organism>
<proteinExistence type="predicted"/>
<sequence>MGIRFPKINRCLCCCWVDFYTAIKGCTMLLTMLYGIITIFSFVDVAVFACIAPLFISFIFLSIGIYNGKLSFMEQFIIIYFVKLFIQGIIITIGLLAATFIDGTSIIGDYSERIVFVIVIFFILFIYGLAIYYYICVGSYTQFFAEEIKKSNEARKLESNGNKIK</sequence>
<reference evidence="2 3" key="1">
    <citation type="submission" date="2016-08" db="EMBL/GenBank/DDBJ databases">
        <title>A Parts List for Fungal Cellulosomes Revealed by Comparative Genomics.</title>
        <authorList>
            <consortium name="DOE Joint Genome Institute"/>
            <person name="Haitjema C.H."/>
            <person name="Gilmore S.P."/>
            <person name="Henske J.K."/>
            <person name="Solomon K.V."/>
            <person name="De Groot R."/>
            <person name="Kuo A."/>
            <person name="Mondo S.J."/>
            <person name="Salamov A.A."/>
            <person name="Labutti K."/>
            <person name="Zhao Z."/>
            <person name="Chiniquy J."/>
            <person name="Barry K."/>
            <person name="Brewer H.M."/>
            <person name="Purvine S.O."/>
            <person name="Wright A.T."/>
            <person name="Boxma B."/>
            <person name="Van Alen T."/>
            <person name="Hackstein J.H."/>
            <person name="Baker S.E."/>
            <person name="Grigoriev I.V."/>
            <person name="O'Malley M.A."/>
        </authorList>
    </citation>
    <scope>NUCLEOTIDE SEQUENCE [LARGE SCALE GENOMIC DNA]</scope>
    <source>
        <strain evidence="2 3">G1</strain>
    </source>
</reference>
<name>A0A1Y2FVV6_9FUNG</name>
<feature type="transmembrane region" description="Helical" evidence="1">
    <location>
        <begin position="12"/>
        <end position="40"/>
    </location>
</feature>
<evidence type="ECO:0000256" key="1">
    <source>
        <dbReference type="SAM" id="Phobius"/>
    </source>
</evidence>
<evidence type="ECO:0000313" key="3">
    <source>
        <dbReference type="Proteomes" id="UP000193920"/>
    </source>
</evidence>
<keyword evidence="3" id="KW-1185">Reference proteome</keyword>
<keyword evidence="1" id="KW-0812">Transmembrane</keyword>
<evidence type="ECO:0000313" key="2">
    <source>
        <dbReference type="EMBL" id="ORY87326.1"/>
    </source>
</evidence>
<feature type="transmembrane region" description="Helical" evidence="1">
    <location>
        <begin position="113"/>
        <end position="135"/>
    </location>
</feature>
<dbReference type="Proteomes" id="UP000193920">
    <property type="component" value="Unassembled WGS sequence"/>
</dbReference>
<keyword evidence="1" id="KW-1133">Transmembrane helix</keyword>